<accession>A0A3P7LMX3</accession>
<organism evidence="1 2">
    <name type="scientific">Strongylus vulgaris</name>
    <name type="common">Blood worm</name>
    <dbReference type="NCBI Taxonomy" id="40348"/>
    <lineage>
        <taxon>Eukaryota</taxon>
        <taxon>Metazoa</taxon>
        <taxon>Ecdysozoa</taxon>
        <taxon>Nematoda</taxon>
        <taxon>Chromadorea</taxon>
        <taxon>Rhabditida</taxon>
        <taxon>Rhabditina</taxon>
        <taxon>Rhabditomorpha</taxon>
        <taxon>Strongyloidea</taxon>
        <taxon>Strongylidae</taxon>
        <taxon>Strongylus</taxon>
    </lineage>
</organism>
<evidence type="ECO:0000313" key="2">
    <source>
        <dbReference type="Proteomes" id="UP000270094"/>
    </source>
</evidence>
<evidence type="ECO:0000313" key="1">
    <source>
        <dbReference type="EMBL" id="VDM83865.1"/>
    </source>
</evidence>
<dbReference type="EMBL" id="UYYB01125892">
    <property type="protein sequence ID" value="VDM83865.1"/>
    <property type="molecule type" value="Genomic_DNA"/>
</dbReference>
<sequence length="162" mass="18079">MAEAETGRYMFETIYAFFARENLLDEYAFNLVALATDGASAMNAEGGLRGILNANVSAVRRASFGTTAPEETPGIIPDAPVIWIHCMAHKIELASSDAFAEADDTSLRWRKFATTFLNKLRVFFAAPSRRRVLLEVDSTLTNEHFINLKRIIALRWTSSEES</sequence>
<name>A0A3P7LMX3_STRVU</name>
<proteinExistence type="predicted"/>
<evidence type="ECO:0008006" key="3">
    <source>
        <dbReference type="Google" id="ProtNLM"/>
    </source>
</evidence>
<protein>
    <recommendedName>
        <fullName evidence="3">DUF4371 domain-containing protein</fullName>
    </recommendedName>
</protein>
<gene>
    <name evidence="1" type="ORF">SVUK_LOCUS18863</name>
</gene>
<keyword evidence="2" id="KW-1185">Reference proteome</keyword>
<dbReference type="OrthoDB" id="5871134at2759"/>
<dbReference type="AlphaFoldDB" id="A0A3P7LMX3"/>
<dbReference type="Proteomes" id="UP000270094">
    <property type="component" value="Unassembled WGS sequence"/>
</dbReference>
<reference evidence="1 2" key="1">
    <citation type="submission" date="2018-11" db="EMBL/GenBank/DDBJ databases">
        <authorList>
            <consortium name="Pathogen Informatics"/>
        </authorList>
    </citation>
    <scope>NUCLEOTIDE SEQUENCE [LARGE SCALE GENOMIC DNA]</scope>
</reference>